<dbReference type="InterPro" id="IPR014737">
    <property type="entry name" value="Transposase_Tn5-like_C"/>
</dbReference>
<reference evidence="4" key="1">
    <citation type="journal article" date="2015" name="Nature">
        <title>Complex archaea that bridge the gap between prokaryotes and eukaryotes.</title>
        <authorList>
            <person name="Spang A."/>
            <person name="Saw J.H."/>
            <person name="Jorgensen S.L."/>
            <person name="Zaremba-Niedzwiedzka K."/>
            <person name="Martijn J."/>
            <person name="Lind A.E."/>
            <person name="van Eijk R."/>
            <person name="Schleper C."/>
            <person name="Guy L."/>
            <person name="Ettema T.J."/>
        </authorList>
    </citation>
    <scope>NUCLEOTIDE SEQUENCE</scope>
</reference>
<dbReference type="Gene3D" id="3.90.350.10">
    <property type="entry name" value="Transposase Inhibitor Protein From Tn5, Chain A, domain 1"/>
    <property type="match status" value="1"/>
</dbReference>
<proteinExistence type="predicted"/>
<dbReference type="InterPro" id="IPR012337">
    <property type="entry name" value="RNaseH-like_sf"/>
</dbReference>
<dbReference type="GO" id="GO:0006313">
    <property type="term" value="P:DNA transposition"/>
    <property type="evidence" value="ECO:0007669"/>
    <property type="project" value="InterPro"/>
</dbReference>
<dbReference type="InterPro" id="IPR038215">
    <property type="entry name" value="TN5-like_N_sf"/>
</dbReference>
<dbReference type="Gene3D" id="1.10.246.40">
    <property type="entry name" value="Tn5 transposase, domain 1"/>
    <property type="match status" value="1"/>
</dbReference>
<dbReference type="InterPro" id="IPR047768">
    <property type="entry name" value="Tn5p-like"/>
</dbReference>
<dbReference type="EMBL" id="LAZR01032242">
    <property type="protein sequence ID" value="KKL51465.1"/>
    <property type="molecule type" value="Genomic_DNA"/>
</dbReference>
<accession>A0A0F9F2J8</accession>
<feature type="region of interest" description="Disordered" evidence="1">
    <location>
        <begin position="152"/>
        <end position="176"/>
    </location>
</feature>
<dbReference type="InterPro" id="IPR054836">
    <property type="entry name" value="Tn5_transposase"/>
</dbReference>
<feature type="domain" description="Transposase Tn5-like N-terminal" evidence="3">
    <location>
        <begin position="13"/>
        <end position="67"/>
    </location>
</feature>
<organism evidence="4">
    <name type="scientific">marine sediment metagenome</name>
    <dbReference type="NCBI Taxonomy" id="412755"/>
    <lineage>
        <taxon>unclassified sequences</taxon>
        <taxon>metagenomes</taxon>
        <taxon>ecological metagenomes</taxon>
    </lineage>
</organism>
<evidence type="ECO:0000313" key="4">
    <source>
        <dbReference type="EMBL" id="KKL51465.1"/>
    </source>
</evidence>
<feature type="domain" description="Transposase IS4-like" evidence="2">
    <location>
        <begin position="191"/>
        <end position="374"/>
    </location>
</feature>
<sequence length="469" mass="53104">MPASRMTVSRFGEEHFGGAQLGDVRRRNRLVALATQMAKHPGGTLPTKLKNPADLKALYRLMDNDAVTHEEVLRPHVGRTLGRMRAHEGKVLILHDTTELDYSGLISLRDELGQIGNGGGRGYKCHNSLAVIAESREVLGLAHQILFSRPRVPKGEKKSARRQRTTRESRLWKQGSQAIPAAPEGRLWVDVADRGADTTEFMDFEEAHGKKYLVRSQHNRWVLRGHDGETERVKLHDLLRSLPEAGRRTVDVPARAGQPARTATVGVAWMPVRVLPPRQPRGNERGKPLAVWAVRVWELDPPDKVSEPLEWILLTNVPVSTFEEACERLDWYALRWIVEEYHKAMKTGCRIEDMEFRDQERLKPAIALVSVLAIFLLTLRDASRCSDADQRSARDLVPDEYVTVLSAWRFQTPDRDLTVRQFYFALARLGGHQNRRCDHPPGWLVLWRGWTQLHAMVEGAIATGGIRCG</sequence>
<dbReference type="InterPro" id="IPR002559">
    <property type="entry name" value="Transposase_11"/>
</dbReference>
<dbReference type="AlphaFoldDB" id="A0A0F9F2J8"/>
<gene>
    <name evidence="4" type="ORF">LCGC14_2295220</name>
</gene>
<dbReference type="Gene3D" id="1.10.740.10">
    <property type="entry name" value="Transferase Inhibitor Protein From Tn5, Chain"/>
    <property type="match status" value="1"/>
</dbReference>
<dbReference type="NCBIfam" id="NF033590">
    <property type="entry name" value="transpos_IS4_3"/>
    <property type="match status" value="1"/>
</dbReference>
<comment type="caution">
    <text evidence="4">The sequence shown here is derived from an EMBL/GenBank/DDBJ whole genome shotgun (WGS) entry which is preliminary data.</text>
</comment>
<dbReference type="Pfam" id="PF01609">
    <property type="entry name" value="DDE_Tnp_1"/>
    <property type="match status" value="1"/>
</dbReference>
<name>A0A0F9F2J8_9ZZZZ</name>
<evidence type="ECO:0008006" key="5">
    <source>
        <dbReference type="Google" id="ProtNLM"/>
    </source>
</evidence>
<dbReference type="PANTHER" id="PTHR37319:SF1">
    <property type="entry name" value="TRANSPOSASE TN5 DIMERISATION DOMAIN-CONTAINING PROTEIN"/>
    <property type="match status" value="1"/>
</dbReference>
<evidence type="ECO:0000256" key="1">
    <source>
        <dbReference type="SAM" id="MobiDB-lite"/>
    </source>
</evidence>
<evidence type="ECO:0000259" key="2">
    <source>
        <dbReference type="Pfam" id="PF01609"/>
    </source>
</evidence>
<protein>
    <recommendedName>
        <fullName evidence="5">Transposase Tn5-like N-terminal domain-containing protein</fullName>
    </recommendedName>
</protein>
<dbReference type="GO" id="GO:0003677">
    <property type="term" value="F:DNA binding"/>
    <property type="evidence" value="ECO:0007669"/>
    <property type="project" value="InterPro"/>
</dbReference>
<dbReference type="InterPro" id="IPR014735">
    <property type="entry name" value="Transposase_Tn5-like_N"/>
</dbReference>
<dbReference type="PANTHER" id="PTHR37319">
    <property type="entry name" value="TRANSPOSASE"/>
    <property type="match status" value="1"/>
</dbReference>
<dbReference type="Pfam" id="PF14706">
    <property type="entry name" value="Tnp_DNA_bind"/>
    <property type="match status" value="1"/>
</dbReference>
<evidence type="ECO:0000259" key="3">
    <source>
        <dbReference type="Pfam" id="PF14706"/>
    </source>
</evidence>
<dbReference type="SUPFAM" id="SSF53098">
    <property type="entry name" value="Ribonuclease H-like"/>
    <property type="match status" value="1"/>
</dbReference>
<dbReference type="GO" id="GO:0004803">
    <property type="term" value="F:transposase activity"/>
    <property type="evidence" value="ECO:0007669"/>
    <property type="project" value="InterPro"/>
</dbReference>